<evidence type="ECO:0000259" key="2">
    <source>
        <dbReference type="PROSITE" id="PS51898"/>
    </source>
</evidence>
<evidence type="ECO:0000256" key="1">
    <source>
        <dbReference type="ARBA" id="ARBA00023172"/>
    </source>
</evidence>
<evidence type="ECO:0000313" key="4">
    <source>
        <dbReference type="Proteomes" id="UP000657574"/>
    </source>
</evidence>
<dbReference type="InterPro" id="IPR013762">
    <property type="entry name" value="Integrase-like_cat_sf"/>
</dbReference>
<dbReference type="GO" id="GO:0003677">
    <property type="term" value="F:DNA binding"/>
    <property type="evidence" value="ECO:0007669"/>
    <property type="project" value="InterPro"/>
</dbReference>
<comment type="caution">
    <text evidence="3">The sequence shown here is derived from an EMBL/GenBank/DDBJ whole genome shotgun (WGS) entry which is preliminary data.</text>
</comment>
<dbReference type="SUPFAM" id="SSF56349">
    <property type="entry name" value="DNA breaking-rejoining enzymes"/>
    <property type="match status" value="1"/>
</dbReference>
<dbReference type="AlphaFoldDB" id="A0A917PBS0"/>
<reference evidence="3" key="1">
    <citation type="journal article" date="2014" name="Int. J. Syst. Evol. Microbiol.">
        <title>Complete genome sequence of Corynebacterium casei LMG S-19264T (=DSM 44701T), isolated from a smear-ripened cheese.</title>
        <authorList>
            <consortium name="US DOE Joint Genome Institute (JGI-PGF)"/>
            <person name="Walter F."/>
            <person name="Albersmeier A."/>
            <person name="Kalinowski J."/>
            <person name="Ruckert C."/>
        </authorList>
    </citation>
    <scope>NUCLEOTIDE SEQUENCE</scope>
    <source>
        <strain evidence="3">JCM 3086</strain>
    </source>
</reference>
<feature type="domain" description="Tyr recombinase" evidence="2">
    <location>
        <begin position="1"/>
        <end position="174"/>
    </location>
</feature>
<dbReference type="InterPro" id="IPR011010">
    <property type="entry name" value="DNA_brk_join_enz"/>
</dbReference>
<evidence type="ECO:0000313" key="3">
    <source>
        <dbReference type="EMBL" id="GGJ70150.1"/>
    </source>
</evidence>
<proteinExistence type="predicted"/>
<dbReference type="InterPro" id="IPR002104">
    <property type="entry name" value="Integrase_catalytic"/>
</dbReference>
<dbReference type="GO" id="GO:0015074">
    <property type="term" value="P:DNA integration"/>
    <property type="evidence" value="ECO:0007669"/>
    <property type="project" value="InterPro"/>
</dbReference>
<accession>A0A917PBS0</accession>
<sequence>MRDLSLMTLHFAIAGREHELAHLRVRDIAEDPEGRGLVVDVRVSKVAPRTVEVPFGSRAHLCPVTAWRRWKEQLGQDVDPDSFAFRAVHNRWKTVLDSGLDPVTIGDILTRIGVRAGLDIRPTGHSPRRGLVTESSRAGNRDAVMERQGGWAPGSKVMRRYREADDGFKENALHGVL</sequence>
<dbReference type="Proteomes" id="UP000657574">
    <property type="component" value="Unassembled WGS sequence"/>
</dbReference>
<name>A0A917PBS0_9ACTN</name>
<reference evidence="3" key="2">
    <citation type="submission" date="2020-09" db="EMBL/GenBank/DDBJ databases">
        <authorList>
            <person name="Sun Q."/>
            <person name="Ohkuma M."/>
        </authorList>
    </citation>
    <scope>NUCLEOTIDE SEQUENCE</scope>
    <source>
        <strain evidence="3">JCM 3086</strain>
    </source>
</reference>
<dbReference type="GO" id="GO:0006310">
    <property type="term" value="P:DNA recombination"/>
    <property type="evidence" value="ECO:0007669"/>
    <property type="project" value="UniProtKB-KW"/>
</dbReference>
<organism evidence="3 4">
    <name type="scientific">Streptomyces brasiliensis</name>
    <dbReference type="NCBI Taxonomy" id="1954"/>
    <lineage>
        <taxon>Bacteria</taxon>
        <taxon>Bacillati</taxon>
        <taxon>Actinomycetota</taxon>
        <taxon>Actinomycetes</taxon>
        <taxon>Kitasatosporales</taxon>
        <taxon>Streptomycetaceae</taxon>
        <taxon>Streptomyces</taxon>
    </lineage>
</organism>
<keyword evidence="4" id="KW-1185">Reference proteome</keyword>
<dbReference type="Gene3D" id="1.10.443.10">
    <property type="entry name" value="Intergrase catalytic core"/>
    <property type="match status" value="1"/>
</dbReference>
<gene>
    <name evidence="3" type="ORF">GCM10010121_095980</name>
</gene>
<dbReference type="EMBL" id="BMQA01000118">
    <property type="protein sequence ID" value="GGJ70150.1"/>
    <property type="molecule type" value="Genomic_DNA"/>
</dbReference>
<dbReference type="PROSITE" id="PS51898">
    <property type="entry name" value="TYR_RECOMBINASE"/>
    <property type="match status" value="1"/>
</dbReference>
<keyword evidence="1" id="KW-0233">DNA recombination</keyword>
<protein>
    <recommendedName>
        <fullName evidence="2">Tyr recombinase domain-containing protein</fullName>
    </recommendedName>
</protein>